<comment type="subcellular location">
    <subcellularLocation>
        <location evidence="1">Membrane</location>
        <topology evidence="1">Multi-pass membrane protein</topology>
    </subcellularLocation>
</comment>
<feature type="transmembrane region" description="Helical" evidence="9">
    <location>
        <begin position="98"/>
        <end position="119"/>
    </location>
</feature>
<feature type="domain" description="Major facilitator superfamily (MFS) profile" evidence="10">
    <location>
        <begin position="51"/>
        <end position="493"/>
    </location>
</feature>
<evidence type="ECO:0000256" key="8">
    <source>
        <dbReference type="SAM" id="MobiDB-lite"/>
    </source>
</evidence>
<dbReference type="Proteomes" id="UP000770015">
    <property type="component" value="Unassembled WGS sequence"/>
</dbReference>
<feature type="transmembrane region" description="Helical" evidence="9">
    <location>
        <begin position="307"/>
        <end position="329"/>
    </location>
</feature>
<feature type="transmembrane region" description="Helical" evidence="9">
    <location>
        <begin position="126"/>
        <end position="145"/>
    </location>
</feature>
<dbReference type="FunFam" id="1.20.1250.20:FF:000078">
    <property type="entry name" value="MFS maltose transporter, putative"/>
    <property type="match status" value="1"/>
</dbReference>
<evidence type="ECO:0000256" key="4">
    <source>
        <dbReference type="ARBA" id="ARBA00022692"/>
    </source>
</evidence>
<comment type="similarity">
    <text evidence="2 7">Belongs to the major facilitator superfamily. Sugar transporter (TC 2.A.1.1) family.</text>
</comment>
<dbReference type="EMBL" id="JAGSXJ010000010">
    <property type="protein sequence ID" value="KAH6687958.1"/>
    <property type="molecule type" value="Genomic_DNA"/>
</dbReference>
<dbReference type="PROSITE" id="PS00217">
    <property type="entry name" value="SUGAR_TRANSPORT_2"/>
    <property type="match status" value="1"/>
</dbReference>
<evidence type="ECO:0000256" key="6">
    <source>
        <dbReference type="ARBA" id="ARBA00023136"/>
    </source>
</evidence>
<evidence type="ECO:0000259" key="10">
    <source>
        <dbReference type="PROSITE" id="PS50850"/>
    </source>
</evidence>
<dbReference type="InterPro" id="IPR005828">
    <property type="entry name" value="MFS_sugar_transport-like"/>
</dbReference>
<organism evidence="11 12">
    <name type="scientific">Plectosphaerella plurivora</name>
    <dbReference type="NCBI Taxonomy" id="936078"/>
    <lineage>
        <taxon>Eukaryota</taxon>
        <taxon>Fungi</taxon>
        <taxon>Dikarya</taxon>
        <taxon>Ascomycota</taxon>
        <taxon>Pezizomycotina</taxon>
        <taxon>Sordariomycetes</taxon>
        <taxon>Hypocreomycetidae</taxon>
        <taxon>Glomerellales</taxon>
        <taxon>Plectosphaerellaceae</taxon>
        <taxon>Plectosphaerella</taxon>
    </lineage>
</organism>
<feature type="transmembrane region" description="Helical" evidence="9">
    <location>
        <begin position="224"/>
        <end position="245"/>
    </location>
</feature>
<dbReference type="GO" id="GO:0005351">
    <property type="term" value="F:carbohydrate:proton symporter activity"/>
    <property type="evidence" value="ECO:0007669"/>
    <property type="project" value="TreeGrafter"/>
</dbReference>
<keyword evidence="5 9" id="KW-1133">Transmembrane helix</keyword>
<feature type="region of interest" description="Disordered" evidence="8">
    <location>
        <begin position="1"/>
        <end position="30"/>
    </location>
</feature>
<feature type="transmembrane region" description="Helical" evidence="9">
    <location>
        <begin position="151"/>
        <end position="172"/>
    </location>
</feature>
<dbReference type="InterPro" id="IPR003663">
    <property type="entry name" value="Sugar/inositol_transpt"/>
</dbReference>
<name>A0A9P9AAW4_9PEZI</name>
<dbReference type="NCBIfam" id="TIGR00879">
    <property type="entry name" value="SP"/>
    <property type="match status" value="1"/>
</dbReference>
<evidence type="ECO:0000256" key="7">
    <source>
        <dbReference type="RuleBase" id="RU003346"/>
    </source>
</evidence>
<dbReference type="PANTHER" id="PTHR48022">
    <property type="entry name" value="PLASTIDIC GLUCOSE TRANSPORTER 4"/>
    <property type="match status" value="1"/>
</dbReference>
<dbReference type="GO" id="GO:0016020">
    <property type="term" value="C:membrane"/>
    <property type="evidence" value="ECO:0007669"/>
    <property type="project" value="UniProtKB-SubCell"/>
</dbReference>
<protein>
    <submittedName>
        <fullName evidence="11">General substrate transporter</fullName>
    </submittedName>
</protein>
<gene>
    <name evidence="11" type="ORF">F5X68DRAFT_222059</name>
</gene>
<sequence>MADQKQSASTHHEAGVDVQPPPASAQTPGAQAEKQTSFVKAIIDHPWVVLYSIPVHVSSVLWGFDIGVGSITNALPGFKLDFGYEYHGQLLIGAVWNALWGAMTSLGLLVGGIACGYISDWRGRRFALAIGCCLSILGVGIMYAANSPAVLLVAKSINGFSLGFFLTIAPMYASEISPKPLRPVMTAAVNLFICAGQLTAIGIGNTRFAIMGPASYRVLFAAQWAFPVFVLACVPLMPESPWYLVRKQRHDDARKSLVRLHRNGVDVEELLSAVDLAVAAELNLAEGAKGVSYADCFRGTNARRTRIVCGMFVIQQFTGIGFYAQALYFLGITGLDIKLTFQLALAGFGAGLVGNVASWFIMDYVGRRRLLLAGIIINGLLLMAVGIAGSVPPTKGALYFIGFAMNFAQLFYAPTVGAVSWAVSAETSSTRMRAKTQGLATVTNALASWLMNFVTPYLINTDEANLGGKAGFFWLGLCVLGFGWVWLDVPELKGRDFVEIDYLFETKTPARQFRHAQVPTAGQIADKLDIKEDKE</sequence>
<evidence type="ECO:0000313" key="11">
    <source>
        <dbReference type="EMBL" id="KAH6687958.1"/>
    </source>
</evidence>
<evidence type="ECO:0000256" key="9">
    <source>
        <dbReference type="SAM" id="Phobius"/>
    </source>
</evidence>
<dbReference type="InterPro" id="IPR050360">
    <property type="entry name" value="MFS_Sugar_Transporters"/>
</dbReference>
<reference evidence="11" key="1">
    <citation type="journal article" date="2021" name="Nat. Commun.">
        <title>Genetic determinants of endophytism in the Arabidopsis root mycobiome.</title>
        <authorList>
            <person name="Mesny F."/>
            <person name="Miyauchi S."/>
            <person name="Thiergart T."/>
            <person name="Pickel B."/>
            <person name="Atanasova L."/>
            <person name="Karlsson M."/>
            <person name="Huettel B."/>
            <person name="Barry K.W."/>
            <person name="Haridas S."/>
            <person name="Chen C."/>
            <person name="Bauer D."/>
            <person name="Andreopoulos W."/>
            <person name="Pangilinan J."/>
            <person name="LaButti K."/>
            <person name="Riley R."/>
            <person name="Lipzen A."/>
            <person name="Clum A."/>
            <person name="Drula E."/>
            <person name="Henrissat B."/>
            <person name="Kohler A."/>
            <person name="Grigoriev I.V."/>
            <person name="Martin F.M."/>
            <person name="Hacquard S."/>
        </authorList>
    </citation>
    <scope>NUCLEOTIDE SEQUENCE</scope>
    <source>
        <strain evidence="11">MPI-SDFR-AT-0117</strain>
    </source>
</reference>
<feature type="transmembrane region" description="Helical" evidence="9">
    <location>
        <begin position="341"/>
        <end position="361"/>
    </location>
</feature>
<dbReference type="Gene3D" id="1.20.1250.20">
    <property type="entry name" value="MFS general substrate transporter like domains"/>
    <property type="match status" value="1"/>
</dbReference>
<keyword evidence="12" id="KW-1185">Reference proteome</keyword>
<comment type="caution">
    <text evidence="11">The sequence shown here is derived from an EMBL/GenBank/DDBJ whole genome shotgun (WGS) entry which is preliminary data.</text>
</comment>
<feature type="transmembrane region" description="Helical" evidence="9">
    <location>
        <begin position="184"/>
        <end position="204"/>
    </location>
</feature>
<dbReference type="PANTHER" id="PTHR48022:SF51">
    <property type="entry name" value="ALPHA-GLUCOSIDE TRANSPORTER, PUTATIVE (AFU_ORTHOLOGUE AFUA_6G11920)-RELATED"/>
    <property type="match status" value="1"/>
</dbReference>
<keyword evidence="3 7" id="KW-0813">Transport</keyword>
<dbReference type="SUPFAM" id="SSF103473">
    <property type="entry name" value="MFS general substrate transporter"/>
    <property type="match status" value="1"/>
</dbReference>
<dbReference type="AlphaFoldDB" id="A0A9P9AAW4"/>
<evidence type="ECO:0000256" key="5">
    <source>
        <dbReference type="ARBA" id="ARBA00022989"/>
    </source>
</evidence>
<evidence type="ECO:0000256" key="3">
    <source>
        <dbReference type="ARBA" id="ARBA00022448"/>
    </source>
</evidence>
<dbReference type="InterPro" id="IPR036259">
    <property type="entry name" value="MFS_trans_sf"/>
</dbReference>
<feature type="transmembrane region" description="Helical" evidence="9">
    <location>
        <begin position="471"/>
        <end position="487"/>
    </location>
</feature>
<evidence type="ECO:0000256" key="2">
    <source>
        <dbReference type="ARBA" id="ARBA00010992"/>
    </source>
</evidence>
<dbReference type="PROSITE" id="PS50850">
    <property type="entry name" value="MFS"/>
    <property type="match status" value="1"/>
</dbReference>
<dbReference type="InterPro" id="IPR005829">
    <property type="entry name" value="Sugar_transporter_CS"/>
</dbReference>
<evidence type="ECO:0000256" key="1">
    <source>
        <dbReference type="ARBA" id="ARBA00004141"/>
    </source>
</evidence>
<dbReference type="OrthoDB" id="6612291at2759"/>
<evidence type="ECO:0000313" key="12">
    <source>
        <dbReference type="Proteomes" id="UP000770015"/>
    </source>
</evidence>
<dbReference type="Pfam" id="PF00083">
    <property type="entry name" value="Sugar_tr"/>
    <property type="match status" value="1"/>
</dbReference>
<feature type="transmembrane region" description="Helical" evidence="9">
    <location>
        <begin position="397"/>
        <end position="419"/>
    </location>
</feature>
<dbReference type="InterPro" id="IPR020846">
    <property type="entry name" value="MFS_dom"/>
</dbReference>
<feature type="transmembrane region" description="Helical" evidence="9">
    <location>
        <begin position="439"/>
        <end position="459"/>
    </location>
</feature>
<keyword evidence="4 9" id="KW-0812">Transmembrane</keyword>
<proteinExistence type="inferred from homology"/>
<feature type="transmembrane region" description="Helical" evidence="9">
    <location>
        <begin position="370"/>
        <end position="391"/>
    </location>
</feature>
<accession>A0A9P9AAW4</accession>
<keyword evidence="6 9" id="KW-0472">Membrane</keyword>